<keyword evidence="1" id="KW-0812">Transmembrane</keyword>
<protein>
    <submittedName>
        <fullName evidence="2">DUF1294 domain-containing protein</fullName>
    </submittedName>
</protein>
<gene>
    <name evidence="2" type="ORF">ELS11_16275</name>
</gene>
<feature type="transmembrane region" description="Helical" evidence="1">
    <location>
        <begin position="7"/>
        <end position="31"/>
    </location>
</feature>
<dbReference type="AlphaFoldDB" id="A0A5H5YBN4"/>
<dbReference type="EMBL" id="AAHUQT010000014">
    <property type="protein sequence ID" value="ECA5323543.1"/>
    <property type="molecule type" value="Genomic_DNA"/>
</dbReference>
<sequence length="40" mass="4598">MYLNRFCYLLLIFAAVGSIFTSHPVAMWFLLANVLTLAIY</sequence>
<keyword evidence="1" id="KW-0472">Membrane</keyword>
<feature type="non-terminal residue" evidence="2">
    <location>
        <position position="40"/>
    </location>
</feature>
<evidence type="ECO:0000256" key="1">
    <source>
        <dbReference type="SAM" id="Phobius"/>
    </source>
</evidence>
<keyword evidence="1" id="KW-1133">Transmembrane helix</keyword>
<proteinExistence type="predicted"/>
<accession>A0A5H5YBN4</accession>
<evidence type="ECO:0000313" key="2">
    <source>
        <dbReference type="EMBL" id="ECA5323543.1"/>
    </source>
</evidence>
<name>A0A5H5YBN4_SALVI</name>
<comment type="caution">
    <text evidence="2">The sequence shown here is derived from an EMBL/GenBank/DDBJ whole genome shotgun (WGS) entry which is preliminary data.</text>
</comment>
<reference evidence="2" key="1">
    <citation type="submission" date="2018-12" db="EMBL/GenBank/DDBJ databases">
        <authorList>
            <person name="Ashton P.M."/>
            <person name="Dallman T."/>
            <person name="Nair S."/>
            <person name="De Pinna E."/>
            <person name="Peters T."/>
            <person name="Grant K."/>
        </authorList>
    </citation>
    <scope>NUCLEOTIDE SEQUENCE</scope>
    <source>
        <strain evidence="2">582928</strain>
    </source>
</reference>
<organism evidence="2">
    <name type="scientific">Salmonella virchow</name>
    <dbReference type="NCBI Taxonomy" id="48409"/>
    <lineage>
        <taxon>Bacteria</taxon>
        <taxon>Pseudomonadati</taxon>
        <taxon>Pseudomonadota</taxon>
        <taxon>Gammaproteobacteria</taxon>
        <taxon>Enterobacterales</taxon>
        <taxon>Enterobacteriaceae</taxon>
        <taxon>Salmonella</taxon>
    </lineage>
</organism>